<dbReference type="InterPro" id="IPR045743">
    <property type="entry name" value="DUF6089"/>
</dbReference>
<reference evidence="3 4" key="1">
    <citation type="submission" date="2021-05" db="EMBL/GenBank/DDBJ databases">
        <authorList>
            <person name="Zhang Z.D."/>
            <person name="Osman G."/>
        </authorList>
    </citation>
    <scope>NUCLEOTIDE SEQUENCE [LARGE SCALE GENOMIC DNA]</scope>
    <source>
        <strain evidence="3 4">KCTC 32217</strain>
    </source>
</reference>
<evidence type="ECO:0000256" key="1">
    <source>
        <dbReference type="SAM" id="SignalP"/>
    </source>
</evidence>
<evidence type="ECO:0000313" key="4">
    <source>
        <dbReference type="Proteomes" id="UP001319104"/>
    </source>
</evidence>
<dbReference type="Pfam" id="PF19573">
    <property type="entry name" value="DUF6089"/>
    <property type="match status" value="1"/>
</dbReference>
<feature type="chain" id="PRO_5042911766" evidence="1">
    <location>
        <begin position="26"/>
        <end position="251"/>
    </location>
</feature>
<feature type="signal peptide" evidence="1">
    <location>
        <begin position="1"/>
        <end position="25"/>
    </location>
</feature>
<keyword evidence="1" id="KW-0732">Signal</keyword>
<dbReference type="AlphaFoldDB" id="A0AAP2G4R8"/>
<dbReference type="EMBL" id="JAHCMY010000004">
    <property type="protein sequence ID" value="MBS9524316.1"/>
    <property type="molecule type" value="Genomic_DNA"/>
</dbReference>
<organism evidence="3 4">
    <name type="scientific">Litoribacter ruber</name>
    <dbReference type="NCBI Taxonomy" id="702568"/>
    <lineage>
        <taxon>Bacteria</taxon>
        <taxon>Pseudomonadati</taxon>
        <taxon>Bacteroidota</taxon>
        <taxon>Cytophagia</taxon>
        <taxon>Cytophagales</taxon>
        <taxon>Cyclobacteriaceae</taxon>
        <taxon>Litoribacter</taxon>
    </lineage>
</organism>
<evidence type="ECO:0000259" key="2">
    <source>
        <dbReference type="Pfam" id="PF19573"/>
    </source>
</evidence>
<accession>A0AAP2G4R8</accession>
<feature type="domain" description="DUF6089" evidence="2">
    <location>
        <begin position="15"/>
        <end position="249"/>
    </location>
</feature>
<keyword evidence="4" id="KW-1185">Reference proteome</keyword>
<dbReference type="Proteomes" id="UP001319104">
    <property type="component" value="Unassembled WGS sequence"/>
</dbReference>
<sequence length="251" mass="28727">MKRAKFYYVCLGLILATFVLSHKTAAQQYEIGFGLGGSTYTGDMIRRIDPSQSGLQGTLFGRRNFDNVWSLRGGLAIGRLNATDSIRPIDPMALERNAAFRGTLVETHLMMEYYFLDFLNPQSTVRFSPFAMFGFGFAFFMGKEDQLGFNNTNYYVGTPVIPFGLGVKYQLKDRLFMTLEFGARATFTDYLDRIEHNPEYFQPRAVPIGGGEYITNPNTYTFGDRDNKDWYYFLGVTVSYSFHQVKCFNFN</sequence>
<gene>
    <name evidence="3" type="ORF">KI659_09840</name>
</gene>
<evidence type="ECO:0000313" key="3">
    <source>
        <dbReference type="EMBL" id="MBS9524316.1"/>
    </source>
</evidence>
<dbReference type="InterPro" id="IPR011250">
    <property type="entry name" value="OMP/PagP_B-barrel"/>
</dbReference>
<comment type="caution">
    <text evidence="3">The sequence shown here is derived from an EMBL/GenBank/DDBJ whole genome shotgun (WGS) entry which is preliminary data.</text>
</comment>
<dbReference type="RefSeq" id="WP_213945173.1">
    <property type="nucleotide sequence ID" value="NZ_JAHCMY010000004.1"/>
</dbReference>
<name>A0AAP2G4R8_9BACT</name>
<dbReference type="Gene3D" id="2.40.160.20">
    <property type="match status" value="1"/>
</dbReference>
<dbReference type="SUPFAM" id="SSF56925">
    <property type="entry name" value="OMPA-like"/>
    <property type="match status" value="1"/>
</dbReference>
<protein>
    <submittedName>
        <fullName evidence="3">Outer membrane beta-barrel protein</fullName>
    </submittedName>
</protein>
<proteinExistence type="predicted"/>